<dbReference type="EMBL" id="JARKIB010000020">
    <property type="protein sequence ID" value="KAJ7768274.1"/>
    <property type="molecule type" value="Genomic_DNA"/>
</dbReference>
<evidence type="ECO:0008006" key="3">
    <source>
        <dbReference type="Google" id="ProtNLM"/>
    </source>
</evidence>
<keyword evidence="2" id="KW-1185">Reference proteome</keyword>
<dbReference type="AlphaFoldDB" id="A0AAD7JQ55"/>
<organism evidence="1 2">
    <name type="scientific">Mycena metata</name>
    <dbReference type="NCBI Taxonomy" id="1033252"/>
    <lineage>
        <taxon>Eukaryota</taxon>
        <taxon>Fungi</taxon>
        <taxon>Dikarya</taxon>
        <taxon>Basidiomycota</taxon>
        <taxon>Agaricomycotina</taxon>
        <taxon>Agaricomycetes</taxon>
        <taxon>Agaricomycetidae</taxon>
        <taxon>Agaricales</taxon>
        <taxon>Marasmiineae</taxon>
        <taxon>Mycenaceae</taxon>
        <taxon>Mycena</taxon>
    </lineage>
</organism>
<evidence type="ECO:0000313" key="1">
    <source>
        <dbReference type="EMBL" id="KAJ7768274.1"/>
    </source>
</evidence>
<dbReference type="Proteomes" id="UP001215598">
    <property type="component" value="Unassembled WGS sequence"/>
</dbReference>
<evidence type="ECO:0000313" key="2">
    <source>
        <dbReference type="Proteomes" id="UP001215598"/>
    </source>
</evidence>
<accession>A0AAD7JQ55</accession>
<dbReference type="SUPFAM" id="SSF52047">
    <property type="entry name" value="RNI-like"/>
    <property type="match status" value="1"/>
</dbReference>
<reference evidence="1" key="1">
    <citation type="submission" date="2023-03" db="EMBL/GenBank/DDBJ databases">
        <title>Massive genome expansion in bonnet fungi (Mycena s.s.) driven by repeated elements and novel gene families across ecological guilds.</title>
        <authorList>
            <consortium name="Lawrence Berkeley National Laboratory"/>
            <person name="Harder C.B."/>
            <person name="Miyauchi S."/>
            <person name="Viragh M."/>
            <person name="Kuo A."/>
            <person name="Thoen E."/>
            <person name="Andreopoulos B."/>
            <person name="Lu D."/>
            <person name="Skrede I."/>
            <person name="Drula E."/>
            <person name="Henrissat B."/>
            <person name="Morin E."/>
            <person name="Kohler A."/>
            <person name="Barry K."/>
            <person name="LaButti K."/>
            <person name="Morin E."/>
            <person name="Salamov A."/>
            <person name="Lipzen A."/>
            <person name="Mereny Z."/>
            <person name="Hegedus B."/>
            <person name="Baldrian P."/>
            <person name="Stursova M."/>
            <person name="Weitz H."/>
            <person name="Taylor A."/>
            <person name="Grigoriev I.V."/>
            <person name="Nagy L.G."/>
            <person name="Martin F."/>
            <person name="Kauserud H."/>
        </authorList>
    </citation>
    <scope>NUCLEOTIDE SEQUENCE</scope>
    <source>
        <strain evidence="1">CBHHK182m</strain>
    </source>
</reference>
<comment type="caution">
    <text evidence="1">The sequence shown here is derived from an EMBL/GenBank/DDBJ whole genome shotgun (WGS) entry which is preliminary data.</text>
</comment>
<proteinExistence type="predicted"/>
<protein>
    <recommendedName>
        <fullName evidence="3">F-box domain-containing protein</fullName>
    </recommendedName>
</protein>
<name>A0AAD7JQ55_9AGAR</name>
<gene>
    <name evidence="1" type="ORF">B0H16DRAFT_1519221</name>
</gene>
<sequence>MPTQLPQDLVEEVIDHLAVDHGSLKTCSLISRAWVSRSRSYLFATCILTPKNIRSFCDLLQSSTFLSHVRTINASTHFWTQRDRHFNQFAADLRRLTGVRALNVTLSFLTAAASADAAFCIGFAKAFPAITKLDITCDCEGYLSEAQSPPLLDLISLFPTLQELSVEAVVHFQMINVPPTVVPPPGLRKVSLGTRVAKPILGWLHVTKHLPNLEVITLPYIQWYEGSMMREQLLQLTGIHTLNISISLSLGAPTSVLDLSLPPNLTTLDVTAIFPMQAELHRLISLLSTLPTPALIEHFSLALHPSWEKALDWELLDDFLSTPQFPRLRSVVLTGPKSSDKMLPLLAARGVLPV</sequence>